<dbReference type="RefSeq" id="WP_016867828.1">
    <property type="nucleotide sequence ID" value="NZ_CAWNVR010000053.1"/>
</dbReference>
<keyword evidence="4" id="KW-1185">Reference proteome</keyword>
<dbReference type="Proteomes" id="UP000235036">
    <property type="component" value="Unassembled WGS sequence"/>
</dbReference>
<evidence type="ECO:0000313" key="3">
    <source>
        <dbReference type="EMBL" id="PLZ93036.1"/>
    </source>
</evidence>
<dbReference type="EMBL" id="NRQW01000088">
    <property type="protein sequence ID" value="PLZ93036.1"/>
    <property type="molecule type" value="Genomic_DNA"/>
</dbReference>
<evidence type="ECO:0000256" key="2">
    <source>
        <dbReference type="SAM" id="MobiDB-lite"/>
    </source>
</evidence>
<accession>A0A2N6K797</accession>
<gene>
    <name evidence="3" type="ORF">CEN44_04355</name>
</gene>
<dbReference type="AlphaFoldDB" id="A0A2N6K797"/>
<evidence type="ECO:0000256" key="1">
    <source>
        <dbReference type="SAM" id="Coils"/>
    </source>
</evidence>
<feature type="coiled-coil region" evidence="1">
    <location>
        <begin position="69"/>
        <end position="103"/>
    </location>
</feature>
<feature type="compositionally biased region" description="Basic and acidic residues" evidence="2">
    <location>
        <begin position="192"/>
        <end position="206"/>
    </location>
</feature>
<feature type="region of interest" description="Disordered" evidence="2">
    <location>
        <begin position="181"/>
        <end position="212"/>
    </location>
</feature>
<feature type="coiled-coil region" evidence="1">
    <location>
        <begin position="145"/>
        <end position="175"/>
    </location>
</feature>
<protein>
    <submittedName>
        <fullName evidence="3">Uncharacterized protein</fullName>
    </submittedName>
</protein>
<sequence length="212" mass="24481">MKKLLSVIKSLRLRQIMTVLLAGLSIFVMQAFSNILPAQADETVKSPYGYYYKGTPDENVVNRDFDQNRNLMNKEKSMAENAKNNLKNAADNIREKLSFDETQTKNTKNFSNQAQANETVKSPYGYYYKGTPDENVVNRDFDQNRNLMNNEKSMAENAKRNLKNTAKNVREKLNLDEPLPKSTKEFLNSTKQKTEDLVEPITKNREGYYQAR</sequence>
<keyword evidence="1" id="KW-0175">Coiled coil</keyword>
<name>A0A2N6K797_FISMU</name>
<proteinExistence type="predicted"/>
<reference evidence="3 4" key="1">
    <citation type="submission" date="2017-08" db="EMBL/GenBank/DDBJ databases">
        <title>Genomes of Fischerella (Mastigocladus) sp. strains.</title>
        <authorList>
            <person name="Miller S.R."/>
        </authorList>
    </citation>
    <scope>NUCLEOTIDE SEQUENCE [LARGE SCALE GENOMIC DNA]</scope>
    <source>
        <strain evidence="3 4">CCMEE 5323</strain>
    </source>
</reference>
<evidence type="ECO:0000313" key="4">
    <source>
        <dbReference type="Proteomes" id="UP000235036"/>
    </source>
</evidence>
<organism evidence="3 4">
    <name type="scientific">Fischerella muscicola CCMEE 5323</name>
    <dbReference type="NCBI Taxonomy" id="2019572"/>
    <lineage>
        <taxon>Bacteria</taxon>
        <taxon>Bacillati</taxon>
        <taxon>Cyanobacteriota</taxon>
        <taxon>Cyanophyceae</taxon>
        <taxon>Nostocales</taxon>
        <taxon>Hapalosiphonaceae</taxon>
        <taxon>Fischerella</taxon>
    </lineage>
</organism>
<comment type="caution">
    <text evidence="3">The sequence shown here is derived from an EMBL/GenBank/DDBJ whole genome shotgun (WGS) entry which is preliminary data.</text>
</comment>